<keyword evidence="14" id="KW-1185">Reference proteome</keyword>
<keyword evidence="6 12" id="KW-0654">Proteoglycan</keyword>
<evidence type="ECO:0000256" key="6">
    <source>
        <dbReference type="ARBA" id="ARBA00022974"/>
    </source>
</evidence>
<evidence type="ECO:0000256" key="9">
    <source>
        <dbReference type="ARBA" id="ARBA00023207"/>
    </source>
</evidence>
<evidence type="ECO:0000256" key="2">
    <source>
        <dbReference type="ARBA" id="ARBA00010260"/>
    </source>
</evidence>
<accession>A0AAW1TMJ9</accession>
<evidence type="ECO:0000256" key="1">
    <source>
        <dbReference type="ARBA" id="ARBA00004609"/>
    </source>
</evidence>
<gene>
    <name evidence="13" type="ORF">WA026_003320</name>
</gene>
<evidence type="ECO:0000256" key="4">
    <source>
        <dbReference type="ARBA" id="ARBA00022622"/>
    </source>
</evidence>
<reference evidence="13 14" key="1">
    <citation type="submission" date="2023-03" db="EMBL/GenBank/DDBJ databases">
        <title>Genome insight into feeding habits of ladybird beetles.</title>
        <authorList>
            <person name="Li H.-S."/>
            <person name="Huang Y.-H."/>
            <person name="Pang H."/>
        </authorList>
    </citation>
    <scope>NUCLEOTIDE SEQUENCE [LARGE SCALE GENOMIC DNA]</scope>
    <source>
        <strain evidence="13">SYSU_2023b</strain>
        <tissue evidence="13">Whole body</tissue>
    </source>
</reference>
<keyword evidence="7 12" id="KW-0472">Membrane</keyword>
<evidence type="ECO:0000313" key="14">
    <source>
        <dbReference type="Proteomes" id="UP001431783"/>
    </source>
</evidence>
<evidence type="ECO:0000256" key="5">
    <source>
        <dbReference type="ARBA" id="ARBA00022729"/>
    </source>
</evidence>
<organism evidence="13 14">
    <name type="scientific">Henosepilachna vigintioctopunctata</name>
    <dbReference type="NCBI Taxonomy" id="420089"/>
    <lineage>
        <taxon>Eukaryota</taxon>
        <taxon>Metazoa</taxon>
        <taxon>Ecdysozoa</taxon>
        <taxon>Arthropoda</taxon>
        <taxon>Hexapoda</taxon>
        <taxon>Insecta</taxon>
        <taxon>Pterygota</taxon>
        <taxon>Neoptera</taxon>
        <taxon>Endopterygota</taxon>
        <taxon>Coleoptera</taxon>
        <taxon>Polyphaga</taxon>
        <taxon>Cucujiformia</taxon>
        <taxon>Coccinelloidea</taxon>
        <taxon>Coccinellidae</taxon>
        <taxon>Epilachninae</taxon>
        <taxon>Epilachnini</taxon>
        <taxon>Henosepilachna</taxon>
    </lineage>
</organism>
<keyword evidence="9 12" id="KW-0357">Heparan sulfate</keyword>
<dbReference type="EMBL" id="JARQZJ010000001">
    <property type="protein sequence ID" value="KAK9869568.1"/>
    <property type="molecule type" value="Genomic_DNA"/>
</dbReference>
<keyword evidence="3" id="KW-1003">Cell membrane</keyword>
<dbReference type="PANTHER" id="PTHR10822">
    <property type="entry name" value="GLYPICAN"/>
    <property type="match status" value="1"/>
</dbReference>
<keyword evidence="8" id="KW-0325">Glycoprotein</keyword>
<dbReference type="GO" id="GO:0005886">
    <property type="term" value="C:plasma membrane"/>
    <property type="evidence" value="ECO:0007669"/>
    <property type="project" value="UniProtKB-SubCell"/>
</dbReference>
<dbReference type="Pfam" id="PF01153">
    <property type="entry name" value="Glypican"/>
    <property type="match status" value="1"/>
</dbReference>
<evidence type="ECO:0000256" key="11">
    <source>
        <dbReference type="RuleBase" id="RU003518"/>
    </source>
</evidence>
<evidence type="ECO:0000256" key="8">
    <source>
        <dbReference type="ARBA" id="ARBA00023180"/>
    </source>
</evidence>
<protein>
    <recommendedName>
        <fullName evidence="15">Glypican-5</fullName>
    </recommendedName>
</protein>
<keyword evidence="4 12" id="KW-0336">GPI-anchor</keyword>
<dbReference type="InterPro" id="IPR001863">
    <property type="entry name" value="Glypican"/>
</dbReference>
<dbReference type="GO" id="GO:0090263">
    <property type="term" value="P:positive regulation of canonical Wnt signaling pathway"/>
    <property type="evidence" value="ECO:0007669"/>
    <property type="project" value="TreeGrafter"/>
</dbReference>
<comment type="caution">
    <text evidence="13">The sequence shown here is derived from an EMBL/GenBank/DDBJ whole genome shotgun (WGS) entry which is preliminary data.</text>
</comment>
<proteinExistence type="inferred from homology"/>
<evidence type="ECO:0008006" key="15">
    <source>
        <dbReference type="Google" id="ProtNLM"/>
    </source>
</evidence>
<comment type="function">
    <text evidence="12">Cell surface proteoglycan.</text>
</comment>
<evidence type="ECO:0000256" key="3">
    <source>
        <dbReference type="ARBA" id="ARBA00022475"/>
    </source>
</evidence>
<evidence type="ECO:0000313" key="13">
    <source>
        <dbReference type="EMBL" id="KAK9869568.1"/>
    </source>
</evidence>
<dbReference type="GO" id="GO:1905475">
    <property type="term" value="P:regulation of protein localization to membrane"/>
    <property type="evidence" value="ECO:0007669"/>
    <property type="project" value="TreeGrafter"/>
</dbReference>
<dbReference type="Proteomes" id="UP001431783">
    <property type="component" value="Unassembled WGS sequence"/>
</dbReference>
<dbReference type="GO" id="GO:0098552">
    <property type="term" value="C:side of membrane"/>
    <property type="evidence" value="ECO:0007669"/>
    <property type="project" value="UniProtKB-KW"/>
</dbReference>
<dbReference type="GO" id="GO:0009986">
    <property type="term" value="C:cell surface"/>
    <property type="evidence" value="ECO:0007669"/>
    <property type="project" value="TreeGrafter"/>
</dbReference>
<dbReference type="PANTHER" id="PTHR10822:SF29">
    <property type="entry name" value="DIVISION ABNORMALLY DELAYED PROTEIN"/>
    <property type="match status" value="1"/>
</dbReference>
<keyword evidence="5" id="KW-0732">Signal</keyword>
<dbReference type="AlphaFoldDB" id="A0AAW1TMJ9"/>
<keyword evidence="10 12" id="KW-0449">Lipoprotein</keyword>
<comment type="subcellular location">
    <subcellularLocation>
        <location evidence="1 12">Cell membrane</location>
        <topology evidence="1 12">Lipid-anchor</topology>
        <topology evidence="1 12">GPI-anchor</topology>
    </subcellularLocation>
</comment>
<sequence>MSVYSKAPIETFYSDIRRAFLVNVTDGEIVSPNPDIQSSATLFFTDLFPLVYLHTLSNTESVKDFSVEYKSCLKESTKDILPFGDIPKQIAKSLAKSLEATRILFQAFAVGLEVLNVTDVILVNDNNRNNAECHDALVKLTYCPRCLGSAEHVKPCSGYCLNVLRGCLTSYVAELDSPWNSYVGSTEKLVNAMKHQNDEDGLNADGIIRELDNRISEAIMHAMTKGQEIDSKRVWVCGSLEDEVELE</sequence>
<dbReference type="GO" id="GO:0016477">
    <property type="term" value="P:cell migration"/>
    <property type="evidence" value="ECO:0007669"/>
    <property type="project" value="TreeGrafter"/>
</dbReference>
<comment type="similarity">
    <text evidence="2 11">Belongs to the glypican family.</text>
</comment>
<name>A0AAW1TMJ9_9CUCU</name>
<dbReference type="GO" id="GO:0005576">
    <property type="term" value="C:extracellular region"/>
    <property type="evidence" value="ECO:0007669"/>
    <property type="project" value="TreeGrafter"/>
</dbReference>
<evidence type="ECO:0000256" key="7">
    <source>
        <dbReference type="ARBA" id="ARBA00023136"/>
    </source>
</evidence>
<evidence type="ECO:0000256" key="10">
    <source>
        <dbReference type="ARBA" id="ARBA00023288"/>
    </source>
</evidence>
<evidence type="ECO:0000256" key="12">
    <source>
        <dbReference type="RuleBase" id="RU003519"/>
    </source>
</evidence>